<name>R9GWI9_9SPHI</name>
<keyword evidence="4" id="KW-1185">Reference proteome</keyword>
<dbReference type="OrthoDB" id="780137at2"/>
<dbReference type="EMBL" id="AQPN01000024">
    <property type="protein sequence ID" value="EOR96116.1"/>
    <property type="molecule type" value="Genomic_DNA"/>
</dbReference>
<keyword evidence="2" id="KW-1133">Transmembrane helix</keyword>
<feature type="transmembrane region" description="Helical" evidence="2">
    <location>
        <begin position="129"/>
        <end position="149"/>
    </location>
</feature>
<evidence type="ECO:0000256" key="1">
    <source>
        <dbReference type="SAM" id="MobiDB-lite"/>
    </source>
</evidence>
<reference evidence="3 4" key="1">
    <citation type="journal article" date="2013" name="Genome Announc.">
        <title>Draft Genome Sequence of Arcticibacter svalbardensis Strain MN12-7T, a Member of the Family Sphingobacteriaceae Isolated from an Arctic Soil Sample.</title>
        <authorList>
            <person name="Shivaji S."/>
            <person name="Ara S."/>
            <person name="Prasad S."/>
            <person name="Manasa B.P."/>
            <person name="Begum Z."/>
            <person name="Singh A."/>
            <person name="Kumar Pinnaka A."/>
        </authorList>
    </citation>
    <scope>NUCLEOTIDE SEQUENCE [LARGE SCALE GENOMIC DNA]</scope>
    <source>
        <strain evidence="3 4">MN12-7</strain>
    </source>
</reference>
<organism evidence="3 4">
    <name type="scientific">Arcticibacter svalbardensis MN12-7</name>
    <dbReference type="NCBI Taxonomy" id="1150600"/>
    <lineage>
        <taxon>Bacteria</taxon>
        <taxon>Pseudomonadati</taxon>
        <taxon>Bacteroidota</taxon>
        <taxon>Sphingobacteriia</taxon>
        <taxon>Sphingobacteriales</taxon>
        <taxon>Sphingobacteriaceae</taxon>
        <taxon>Arcticibacter</taxon>
    </lineage>
</organism>
<feature type="region of interest" description="Disordered" evidence="1">
    <location>
        <begin position="464"/>
        <end position="496"/>
    </location>
</feature>
<feature type="transmembrane region" description="Helical" evidence="2">
    <location>
        <begin position="46"/>
        <end position="64"/>
    </location>
</feature>
<evidence type="ECO:0000256" key="2">
    <source>
        <dbReference type="SAM" id="Phobius"/>
    </source>
</evidence>
<gene>
    <name evidence="3" type="ORF">ADIARSV_0760</name>
</gene>
<proteinExistence type="predicted"/>
<evidence type="ECO:0000313" key="4">
    <source>
        <dbReference type="Proteomes" id="UP000014174"/>
    </source>
</evidence>
<sequence length="721" mass="81575">MHNPGGEKLIAQLKFKFTSLYALRILIISFTISILLTAVLVYMLHFHIWIFLPVILAVFISLALRHPFWQITSADISKYLDFHFPELEESTGLLLKPSAELSGLELLQKEKVNRVLTELKSPDEPLKKLVYALAFLVVGLGLTFLIRMAKPLTEPVENPVSLSSRSMLAVKELVPAEISGYTVSINPPAYTREKERTQQQFSLKAEMGATVTWNIKTNIRVKNIKLLFNGKEAVSMKRLQSSDNEWSTSRKMSQSGFYQVELDGKKSDLYAIEVITDLPARIEINTPKQHTTIDYGQPLQVNLSVYIKDDYGISDAFISATMASGKGEGVSFTEQKLSFNTSFSNKRDMQLRQNIDLKALGMKPGDELYFFVKATDNFGQSSRSDVYFVSIVDTAELMSLSAVSNGVNLVPEYFRSERQIIIDTEKLLKERPSLSEEVFKSRSNALGVDQKLLRLRYGTFLGEESETEIGGDHEEHEGEEHAEGKEHAAEHGTKSEEKFGDVQSIMDQYAHKHDVAEDATFFEPELKARLKAVLTEMWSAELRLRTFKTQEALPFEYKALRLLKDLQQKSRAYVAKTTVKVSQIKEEKRLSGELDKIMQSTQQRDYEKKDRKGVTLKQVLAVLEKSKTGQGFKEADQLLLRDSERYLIEAASANPASYLPALKGIRDLQKTKSPSTKSIETVQKAVQKLIAKEQPIPQLKALTPGATLYNTYFNHLKQTNR</sequence>
<dbReference type="RefSeq" id="WP_016194006.1">
    <property type="nucleotide sequence ID" value="NZ_AQPN01000024.1"/>
</dbReference>
<dbReference type="STRING" id="1150600.ADIARSV_0760"/>
<comment type="caution">
    <text evidence="3">The sequence shown here is derived from an EMBL/GenBank/DDBJ whole genome shotgun (WGS) entry which is preliminary data.</text>
</comment>
<evidence type="ECO:0008006" key="5">
    <source>
        <dbReference type="Google" id="ProtNLM"/>
    </source>
</evidence>
<dbReference type="PATRIC" id="fig|1150600.3.peg.748"/>
<accession>R9GWI9</accession>
<dbReference type="Proteomes" id="UP000014174">
    <property type="component" value="Unassembled WGS sequence"/>
</dbReference>
<dbReference type="AlphaFoldDB" id="R9GWI9"/>
<evidence type="ECO:0000313" key="3">
    <source>
        <dbReference type="EMBL" id="EOR96116.1"/>
    </source>
</evidence>
<protein>
    <recommendedName>
        <fullName evidence="5">DUF4175 family protein</fullName>
    </recommendedName>
</protein>
<feature type="compositionally biased region" description="Basic and acidic residues" evidence="1">
    <location>
        <begin position="470"/>
        <end position="496"/>
    </location>
</feature>
<keyword evidence="2" id="KW-0812">Transmembrane</keyword>
<dbReference type="eggNOG" id="COG0803">
    <property type="taxonomic scope" value="Bacteria"/>
</dbReference>
<keyword evidence="2" id="KW-0472">Membrane</keyword>
<feature type="transmembrane region" description="Helical" evidence="2">
    <location>
        <begin position="21"/>
        <end position="40"/>
    </location>
</feature>